<organism evidence="1 2">
    <name type="scientific">Hanseniaspora valbyensis NRRL Y-1626</name>
    <dbReference type="NCBI Taxonomy" id="766949"/>
    <lineage>
        <taxon>Eukaryota</taxon>
        <taxon>Fungi</taxon>
        <taxon>Dikarya</taxon>
        <taxon>Ascomycota</taxon>
        <taxon>Saccharomycotina</taxon>
        <taxon>Saccharomycetes</taxon>
        <taxon>Saccharomycodales</taxon>
        <taxon>Saccharomycodaceae</taxon>
        <taxon>Hanseniaspora</taxon>
    </lineage>
</organism>
<reference evidence="2" key="1">
    <citation type="journal article" date="2016" name="Proc. Natl. Acad. Sci. U.S.A.">
        <title>Comparative genomics of biotechnologically important yeasts.</title>
        <authorList>
            <person name="Riley R."/>
            <person name="Haridas S."/>
            <person name="Wolfe K.H."/>
            <person name="Lopes M.R."/>
            <person name="Hittinger C.T."/>
            <person name="Goeker M."/>
            <person name="Salamov A.A."/>
            <person name="Wisecaver J.H."/>
            <person name="Long T.M."/>
            <person name="Calvey C.H."/>
            <person name="Aerts A.L."/>
            <person name="Barry K.W."/>
            <person name="Choi C."/>
            <person name="Clum A."/>
            <person name="Coughlan A.Y."/>
            <person name="Deshpande S."/>
            <person name="Douglass A.P."/>
            <person name="Hanson S.J."/>
            <person name="Klenk H.-P."/>
            <person name="LaButti K.M."/>
            <person name="Lapidus A."/>
            <person name="Lindquist E.A."/>
            <person name="Lipzen A.M."/>
            <person name="Meier-Kolthoff J.P."/>
            <person name="Ohm R.A."/>
            <person name="Otillar R.P."/>
            <person name="Pangilinan J.L."/>
            <person name="Peng Y."/>
            <person name="Rokas A."/>
            <person name="Rosa C.A."/>
            <person name="Scheuner C."/>
            <person name="Sibirny A.A."/>
            <person name="Slot J.C."/>
            <person name="Stielow J.B."/>
            <person name="Sun H."/>
            <person name="Kurtzman C.P."/>
            <person name="Blackwell M."/>
            <person name="Grigoriev I.V."/>
            <person name="Jeffries T.W."/>
        </authorList>
    </citation>
    <scope>NUCLEOTIDE SEQUENCE [LARGE SCALE GENOMIC DNA]</scope>
    <source>
        <strain evidence="2">NRRL Y-1626</strain>
    </source>
</reference>
<dbReference type="AlphaFoldDB" id="A0A1B7SAE4"/>
<evidence type="ECO:0000313" key="2">
    <source>
        <dbReference type="Proteomes" id="UP000092321"/>
    </source>
</evidence>
<dbReference type="Gene3D" id="3.30.450.30">
    <property type="entry name" value="Dynein light chain 2a, cytoplasmic"/>
    <property type="match status" value="1"/>
</dbReference>
<dbReference type="EMBL" id="LXPE01000645">
    <property type="protein sequence ID" value="OBA13448.1"/>
    <property type="molecule type" value="Genomic_DNA"/>
</dbReference>
<accession>A0A1B7SAE4</accession>
<proteinExistence type="predicted"/>
<dbReference type="Proteomes" id="UP000092321">
    <property type="component" value="Unassembled WGS sequence"/>
</dbReference>
<name>A0A1B7SAE4_9ASCO</name>
<dbReference type="OrthoDB" id="3972871at2759"/>
<gene>
    <name evidence="1" type="ORF">HANVADRAFT_4719</name>
</gene>
<sequence length="55" mass="6357">SDLNQQLYNMCCCNIPNSDLILVYLSKIDQLELGALKIIISNDIQLYKDLYGYKE</sequence>
<protein>
    <submittedName>
        <fullName evidence="1">Uncharacterized protein</fullName>
    </submittedName>
</protein>
<feature type="non-terminal residue" evidence="1">
    <location>
        <position position="1"/>
    </location>
</feature>
<evidence type="ECO:0000313" key="1">
    <source>
        <dbReference type="EMBL" id="OBA13448.1"/>
    </source>
</evidence>
<keyword evidence="2" id="KW-1185">Reference proteome</keyword>
<comment type="caution">
    <text evidence="1">The sequence shown here is derived from an EMBL/GenBank/DDBJ whole genome shotgun (WGS) entry which is preliminary data.</text>
</comment>